<keyword evidence="2" id="KW-1185">Reference proteome</keyword>
<comment type="caution">
    <text evidence="1">The sequence shown here is derived from an EMBL/GenBank/DDBJ whole genome shotgun (WGS) entry which is preliminary data.</text>
</comment>
<proteinExistence type="predicted"/>
<dbReference type="AlphaFoldDB" id="A0ABD2MHG2"/>
<name>A0ABD2MHG2_9CUCU</name>
<dbReference type="Proteomes" id="UP001516400">
    <property type="component" value="Unassembled WGS sequence"/>
</dbReference>
<reference evidence="1 2" key="1">
    <citation type="journal article" date="2021" name="BMC Biol.">
        <title>Horizontally acquired antibacterial genes associated with adaptive radiation of ladybird beetles.</title>
        <authorList>
            <person name="Li H.S."/>
            <person name="Tang X.F."/>
            <person name="Huang Y.H."/>
            <person name="Xu Z.Y."/>
            <person name="Chen M.L."/>
            <person name="Du X.Y."/>
            <person name="Qiu B.Y."/>
            <person name="Chen P.T."/>
            <person name="Zhang W."/>
            <person name="Slipinski A."/>
            <person name="Escalona H.E."/>
            <person name="Waterhouse R.M."/>
            <person name="Zwick A."/>
            <person name="Pang H."/>
        </authorList>
    </citation>
    <scope>NUCLEOTIDE SEQUENCE [LARGE SCALE GENOMIC DNA]</scope>
    <source>
        <strain evidence="1">SYSU2018</strain>
    </source>
</reference>
<evidence type="ECO:0000313" key="2">
    <source>
        <dbReference type="Proteomes" id="UP001516400"/>
    </source>
</evidence>
<sequence length="104" mass="12205">MTRMKSRFQYRIPLKNMKILATEECTDVYTMEPNIRALDMRLIMPPHSQNVSEHTEDEMKINYTETNIQNQSNVIGGKTNNQDVQTVNVPSPFETVLFWQEEKP</sequence>
<gene>
    <name evidence="1" type="ORF">HHI36_009992</name>
</gene>
<protein>
    <submittedName>
        <fullName evidence="1">Uncharacterized protein</fullName>
    </submittedName>
</protein>
<dbReference type="EMBL" id="JABFTP020000001">
    <property type="protein sequence ID" value="KAL3265794.1"/>
    <property type="molecule type" value="Genomic_DNA"/>
</dbReference>
<organism evidence="1 2">
    <name type="scientific">Cryptolaemus montrouzieri</name>
    <dbReference type="NCBI Taxonomy" id="559131"/>
    <lineage>
        <taxon>Eukaryota</taxon>
        <taxon>Metazoa</taxon>
        <taxon>Ecdysozoa</taxon>
        <taxon>Arthropoda</taxon>
        <taxon>Hexapoda</taxon>
        <taxon>Insecta</taxon>
        <taxon>Pterygota</taxon>
        <taxon>Neoptera</taxon>
        <taxon>Endopterygota</taxon>
        <taxon>Coleoptera</taxon>
        <taxon>Polyphaga</taxon>
        <taxon>Cucujiformia</taxon>
        <taxon>Coccinelloidea</taxon>
        <taxon>Coccinellidae</taxon>
        <taxon>Scymninae</taxon>
        <taxon>Scymnini</taxon>
        <taxon>Cryptolaemus</taxon>
    </lineage>
</organism>
<accession>A0ABD2MHG2</accession>
<evidence type="ECO:0000313" key="1">
    <source>
        <dbReference type="EMBL" id="KAL3265794.1"/>
    </source>
</evidence>